<name>A0A194X4F0_MOLSC</name>
<dbReference type="Proteomes" id="UP000070700">
    <property type="component" value="Unassembled WGS sequence"/>
</dbReference>
<protein>
    <submittedName>
        <fullName evidence="1">Uncharacterized protein</fullName>
    </submittedName>
</protein>
<keyword evidence="2" id="KW-1185">Reference proteome</keyword>
<evidence type="ECO:0000313" key="1">
    <source>
        <dbReference type="EMBL" id="KUJ14929.1"/>
    </source>
</evidence>
<dbReference type="AlphaFoldDB" id="A0A194X4F0"/>
<organism evidence="1 2">
    <name type="scientific">Mollisia scopiformis</name>
    <name type="common">Conifer needle endophyte fungus</name>
    <name type="synonym">Phialocephala scopiformis</name>
    <dbReference type="NCBI Taxonomy" id="149040"/>
    <lineage>
        <taxon>Eukaryota</taxon>
        <taxon>Fungi</taxon>
        <taxon>Dikarya</taxon>
        <taxon>Ascomycota</taxon>
        <taxon>Pezizomycotina</taxon>
        <taxon>Leotiomycetes</taxon>
        <taxon>Helotiales</taxon>
        <taxon>Mollisiaceae</taxon>
        <taxon>Mollisia</taxon>
    </lineage>
</organism>
<accession>A0A194X4F0</accession>
<dbReference type="GeneID" id="28825034"/>
<dbReference type="InParanoid" id="A0A194X4F0"/>
<proteinExistence type="predicted"/>
<gene>
    <name evidence="1" type="ORF">LY89DRAFT_686529</name>
</gene>
<dbReference type="EMBL" id="KQ947419">
    <property type="protein sequence ID" value="KUJ14929.1"/>
    <property type="molecule type" value="Genomic_DNA"/>
</dbReference>
<dbReference type="RefSeq" id="XP_018069284.1">
    <property type="nucleotide sequence ID" value="XM_018215308.1"/>
</dbReference>
<evidence type="ECO:0000313" key="2">
    <source>
        <dbReference type="Proteomes" id="UP000070700"/>
    </source>
</evidence>
<reference evidence="1 2" key="1">
    <citation type="submission" date="2015-10" db="EMBL/GenBank/DDBJ databases">
        <title>Full genome of DAOMC 229536 Phialocephala scopiformis, a fungal endophyte of spruce producing the potent anti-insectan compound rugulosin.</title>
        <authorList>
            <consortium name="DOE Joint Genome Institute"/>
            <person name="Walker A.K."/>
            <person name="Frasz S.L."/>
            <person name="Seifert K.A."/>
            <person name="Miller J.D."/>
            <person name="Mondo S.J."/>
            <person name="Labutti K."/>
            <person name="Lipzen A."/>
            <person name="Dockter R."/>
            <person name="Kennedy M."/>
            <person name="Grigoriev I.V."/>
            <person name="Spatafora J.W."/>
        </authorList>
    </citation>
    <scope>NUCLEOTIDE SEQUENCE [LARGE SCALE GENOMIC DNA]</scope>
    <source>
        <strain evidence="1 2">CBS 120377</strain>
    </source>
</reference>
<dbReference type="KEGG" id="psco:LY89DRAFT_686529"/>
<sequence length="52" mass="6236">MKLKHQYKNKPVRRLKPLHIVDTQQRCFLPSHHRQGWERTLTAVSHNYASLS</sequence>